<name>A0A150KIE4_HEYCO</name>
<dbReference type="AlphaFoldDB" id="A0A150KIE4"/>
<evidence type="ECO:0000313" key="1">
    <source>
        <dbReference type="EMBL" id="KYC73049.1"/>
    </source>
</evidence>
<gene>
    <name evidence="1" type="ORF">B4099_1633</name>
</gene>
<protein>
    <submittedName>
        <fullName evidence="1">Uncharacterized protein</fullName>
    </submittedName>
</protein>
<comment type="caution">
    <text evidence="1">The sequence shown here is derived from an EMBL/GenBank/DDBJ whole genome shotgun (WGS) entry which is preliminary data.</text>
</comment>
<proteinExistence type="predicted"/>
<accession>A0A150KIE4</accession>
<sequence length="41" mass="4609">MSIATFPDNRFSLLSFYDQKGTFCFFGRCFSLSSRFAGQGA</sequence>
<dbReference type="Proteomes" id="UP000075304">
    <property type="component" value="Unassembled WGS sequence"/>
</dbReference>
<reference evidence="1 2" key="1">
    <citation type="submission" date="2016-01" db="EMBL/GenBank/DDBJ databases">
        <title>Genome Sequences of Twelve Sporeforming Bacillus Species Isolated from Foods.</title>
        <authorList>
            <person name="Berendsen E.M."/>
            <person name="Wells-Bennik M.H."/>
            <person name="Krawcyk A.O."/>
            <person name="De Jong A."/>
            <person name="Holsappel S."/>
            <person name="Eijlander R.T."/>
            <person name="Kuipers O.P."/>
        </authorList>
    </citation>
    <scope>NUCLEOTIDE SEQUENCE [LARGE SCALE GENOMIC DNA]</scope>
    <source>
        <strain evidence="1 2">B4099</strain>
    </source>
</reference>
<dbReference type="EMBL" id="LQYI01000012">
    <property type="protein sequence ID" value="KYC73049.1"/>
    <property type="molecule type" value="Genomic_DNA"/>
</dbReference>
<organism evidence="1 2">
    <name type="scientific">Heyndrickxia coagulans</name>
    <name type="common">Weizmannia coagulans</name>
    <dbReference type="NCBI Taxonomy" id="1398"/>
    <lineage>
        <taxon>Bacteria</taxon>
        <taxon>Bacillati</taxon>
        <taxon>Bacillota</taxon>
        <taxon>Bacilli</taxon>
        <taxon>Bacillales</taxon>
        <taxon>Bacillaceae</taxon>
        <taxon>Heyndrickxia</taxon>
    </lineage>
</organism>
<evidence type="ECO:0000313" key="2">
    <source>
        <dbReference type="Proteomes" id="UP000075304"/>
    </source>
</evidence>